<accession>A0A8S3IZU1</accession>
<evidence type="ECO:0000313" key="2">
    <source>
        <dbReference type="Proteomes" id="UP000676336"/>
    </source>
</evidence>
<dbReference type="Proteomes" id="UP000676336">
    <property type="component" value="Unassembled WGS sequence"/>
</dbReference>
<dbReference type="AlphaFoldDB" id="A0A8S3IZU1"/>
<organism evidence="1 2">
    <name type="scientific">Rotaria magnacalcarata</name>
    <dbReference type="NCBI Taxonomy" id="392030"/>
    <lineage>
        <taxon>Eukaryota</taxon>
        <taxon>Metazoa</taxon>
        <taxon>Spiralia</taxon>
        <taxon>Gnathifera</taxon>
        <taxon>Rotifera</taxon>
        <taxon>Eurotatoria</taxon>
        <taxon>Bdelloidea</taxon>
        <taxon>Philodinida</taxon>
        <taxon>Philodinidae</taxon>
        <taxon>Rotaria</taxon>
    </lineage>
</organism>
<gene>
    <name evidence="1" type="ORF">SMN809_LOCUS77204</name>
</gene>
<evidence type="ECO:0000313" key="1">
    <source>
        <dbReference type="EMBL" id="CAF5207029.1"/>
    </source>
</evidence>
<protein>
    <submittedName>
        <fullName evidence="1">Uncharacterized protein</fullName>
    </submittedName>
</protein>
<dbReference type="EMBL" id="CAJOBI010336737">
    <property type="protein sequence ID" value="CAF5207029.1"/>
    <property type="molecule type" value="Genomic_DNA"/>
</dbReference>
<proteinExistence type="predicted"/>
<comment type="caution">
    <text evidence="1">The sequence shown here is derived from an EMBL/GenBank/DDBJ whole genome shotgun (WGS) entry which is preliminary data.</text>
</comment>
<reference evidence="1" key="1">
    <citation type="submission" date="2021-02" db="EMBL/GenBank/DDBJ databases">
        <authorList>
            <person name="Nowell W R."/>
        </authorList>
    </citation>
    <scope>NUCLEOTIDE SEQUENCE</scope>
</reference>
<name>A0A8S3IZU1_9BILA</name>
<feature type="non-terminal residue" evidence="1">
    <location>
        <position position="1"/>
    </location>
</feature>
<sequence length="56" mass="6543">MQPLAMNYYPQTQYLNRNHSILPINFWYIPPTADSYSSMTYSIQSKTRLSAASKPR</sequence>